<keyword evidence="1" id="KW-0175">Coiled coil</keyword>
<dbReference type="Proteomes" id="UP000641137">
    <property type="component" value="Unassembled WGS sequence"/>
</dbReference>
<evidence type="ECO:0000313" key="2">
    <source>
        <dbReference type="EMBL" id="GHC79318.1"/>
    </source>
</evidence>
<keyword evidence="3" id="KW-1185">Reference proteome</keyword>
<organism evidence="2 3">
    <name type="scientific">Limoniibacter endophyticus</name>
    <dbReference type="NCBI Taxonomy" id="1565040"/>
    <lineage>
        <taxon>Bacteria</taxon>
        <taxon>Pseudomonadati</taxon>
        <taxon>Pseudomonadota</taxon>
        <taxon>Alphaproteobacteria</taxon>
        <taxon>Hyphomicrobiales</taxon>
        <taxon>Bartonellaceae</taxon>
        <taxon>Limoniibacter</taxon>
    </lineage>
</organism>
<sequence length="69" mass="7776">MANQAQQPAPFMVSAEAQLRELQIDYQVKSMRCSQLSQLNMALEARVKELEAELAELKPQEIVEAENGE</sequence>
<gene>
    <name evidence="2" type="ORF">GCM10010136_31770</name>
</gene>
<evidence type="ECO:0000256" key="1">
    <source>
        <dbReference type="SAM" id="Coils"/>
    </source>
</evidence>
<evidence type="ECO:0000313" key="3">
    <source>
        <dbReference type="Proteomes" id="UP000641137"/>
    </source>
</evidence>
<feature type="coiled-coil region" evidence="1">
    <location>
        <begin position="33"/>
        <end position="60"/>
    </location>
</feature>
<dbReference type="EMBL" id="BMZO01000011">
    <property type="protein sequence ID" value="GHC79318.1"/>
    <property type="molecule type" value="Genomic_DNA"/>
</dbReference>
<accession>A0A8J3GI57</accession>
<dbReference type="AlphaFoldDB" id="A0A8J3GI57"/>
<dbReference type="RefSeq" id="WP_189492447.1">
    <property type="nucleotide sequence ID" value="NZ_BMZO01000011.1"/>
</dbReference>
<reference evidence="2" key="1">
    <citation type="journal article" date="2014" name="Int. J. Syst. Evol. Microbiol.">
        <title>Complete genome sequence of Corynebacterium casei LMG S-19264T (=DSM 44701T), isolated from a smear-ripened cheese.</title>
        <authorList>
            <consortium name="US DOE Joint Genome Institute (JGI-PGF)"/>
            <person name="Walter F."/>
            <person name="Albersmeier A."/>
            <person name="Kalinowski J."/>
            <person name="Ruckert C."/>
        </authorList>
    </citation>
    <scope>NUCLEOTIDE SEQUENCE</scope>
    <source>
        <strain evidence="2">KCTC 42097</strain>
    </source>
</reference>
<comment type="caution">
    <text evidence="2">The sequence shown here is derived from an EMBL/GenBank/DDBJ whole genome shotgun (WGS) entry which is preliminary data.</text>
</comment>
<proteinExistence type="predicted"/>
<name>A0A8J3GI57_9HYPH</name>
<reference evidence="2" key="2">
    <citation type="submission" date="2020-09" db="EMBL/GenBank/DDBJ databases">
        <authorList>
            <person name="Sun Q."/>
            <person name="Kim S."/>
        </authorList>
    </citation>
    <scope>NUCLEOTIDE SEQUENCE</scope>
    <source>
        <strain evidence="2">KCTC 42097</strain>
    </source>
</reference>
<protein>
    <submittedName>
        <fullName evidence="2">Uncharacterized protein</fullName>
    </submittedName>
</protein>